<evidence type="ECO:0000256" key="2">
    <source>
        <dbReference type="SAM" id="SignalP"/>
    </source>
</evidence>
<evidence type="ECO:0000256" key="1">
    <source>
        <dbReference type="SAM" id="MobiDB-lite"/>
    </source>
</evidence>
<dbReference type="KEGG" id="lcs:LCBD_0371"/>
<sequence length="76" mass="8431">MKRTLGICSAMLVVLGLVGCQSNSADNSPKQETSSKHQTKTESEHSSKAKLAAASKKKPKMHLKHEQILFQNRKLR</sequence>
<keyword evidence="2" id="KW-0732">Signal</keyword>
<evidence type="ECO:0000313" key="3">
    <source>
        <dbReference type="EMBL" id="PLC44937.1"/>
    </source>
</evidence>
<name>K0N7Z9_LACPA</name>
<feature type="compositionally biased region" description="Polar residues" evidence="1">
    <location>
        <begin position="23"/>
        <end position="32"/>
    </location>
</feature>
<dbReference type="Proteomes" id="UP000234512">
    <property type="component" value="Unassembled WGS sequence"/>
</dbReference>
<reference evidence="3 4" key="1">
    <citation type="journal article" date="2018" name="Genome Announc.">
        <title>Draft Genome Sequence of Lactobacillus paracasei DUP 13076, Which Exhibits Potent Antipathogenic Effects against Salmonella enterica Serovars Enteritidis, Typhimurium, and Heidelberg.</title>
        <authorList>
            <person name="Muyyarikkandy M.S."/>
            <person name="Alqahtani F.H."/>
            <person name="Mandoiu I."/>
            <person name="Amalaradjou M.A."/>
        </authorList>
    </citation>
    <scope>NUCLEOTIDE SEQUENCE [LARGE SCALE GENOMIC DNA]</scope>
    <source>
        <strain evidence="3 4">DUP 13076</strain>
    </source>
</reference>
<proteinExistence type="predicted"/>
<evidence type="ECO:0008006" key="5">
    <source>
        <dbReference type="Google" id="ProtNLM"/>
    </source>
</evidence>
<dbReference type="RefSeq" id="WP_012490929.1">
    <property type="nucleotide sequence ID" value="NC_010999.1"/>
</dbReference>
<feature type="region of interest" description="Disordered" evidence="1">
    <location>
        <begin position="23"/>
        <end position="76"/>
    </location>
</feature>
<dbReference type="KEGG" id="lce:LC2W_0367"/>
<protein>
    <recommendedName>
        <fullName evidence="5">Lipoprotein</fullName>
    </recommendedName>
</protein>
<evidence type="ECO:0000313" key="4">
    <source>
        <dbReference type="Proteomes" id="UP000234512"/>
    </source>
</evidence>
<comment type="caution">
    <text evidence="3">The sequence shown here is derived from an EMBL/GenBank/DDBJ whole genome shotgun (WGS) entry which is preliminary data.</text>
</comment>
<dbReference type="EMBL" id="PKQJ01000038">
    <property type="protein sequence ID" value="PLC44937.1"/>
    <property type="molecule type" value="Genomic_DNA"/>
</dbReference>
<dbReference type="AlphaFoldDB" id="K0N7Z9"/>
<dbReference type="PROSITE" id="PS51257">
    <property type="entry name" value="PROKAR_LIPOPROTEIN"/>
    <property type="match status" value="1"/>
</dbReference>
<feature type="chain" id="PRO_5043306674" description="Lipoprotein" evidence="2">
    <location>
        <begin position="26"/>
        <end position="76"/>
    </location>
</feature>
<organism evidence="3 4">
    <name type="scientific">Lacticaseibacillus paracasei</name>
    <name type="common">Lactobacillus paracasei</name>
    <dbReference type="NCBI Taxonomy" id="1597"/>
    <lineage>
        <taxon>Bacteria</taxon>
        <taxon>Bacillati</taxon>
        <taxon>Bacillota</taxon>
        <taxon>Bacilli</taxon>
        <taxon>Lactobacillales</taxon>
        <taxon>Lactobacillaceae</taxon>
        <taxon>Lacticaseibacillus</taxon>
    </lineage>
</organism>
<feature type="compositionally biased region" description="Basic and acidic residues" evidence="1">
    <location>
        <begin position="33"/>
        <end position="47"/>
    </location>
</feature>
<gene>
    <name evidence="3" type="ORF">C0Q90_15505</name>
</gene>
<accession>K0N7Z9</accession>
<feature type="signal peptide" evidence="2">
    <location>
        <begin position="1"/>
        <end position="25"/>
    </location>
</feature>